<dbReference type="Proteomes" id="UP000269998">
    <property type="component" value="Chromosome"/>
</dbReference>
<proteinExistence type="predicted"/>
<evidence type="ECO:0000256" key="1">
    <source>
        <dbReference type="SAM" id="MobiDB-lite"/>
    </source>
</evidence>
<reference evidence="3" key="1">
    <citation type="submission" date="2018-02" db="EMBL/GenBank/DDBJ databases">
        <authorList>
            <person name="Seth-Smith MB H."/>
            <person name="Seth-Smith H."/>
        </authorList>
    </citation>
    <scope>NUCLEOTIDE SEQUENCE [LARGE SCALE GENOMIC DNA]</scope>
</reference>
<organism evidence="2 3">
    <name type="scientific">Mycobacterium basiliense</name>
    <dbReference type="NCBI Taxonomy" id="2094119"/>
    <lineage>
        <taxon>Bacteria</taxon>
        <taxon>Bacillati</taxon>
        <taxon>Actinomycetota</taxon>
        <taxon>Actinomycetes</taxon>
        <taxon>Mycobacteriales</taxon>
        <taxon>Mycobacteriaceae</taxon>
        <taxon>Mycobacterium</taxon>
    </lineage>
</organism>
<evidence type="ECO:0000313" key="3">
    <source>
        <dbReference type="Proteomes" id="UP000269998"/>
    </source>
</evidence>
<dbReference type="KEGG" id="mbai:MB901379_01445"/>
<name>A0A447GBR2_9MYCO</name>
<sequence>MWAADGCCDLRHAEAGPDAASRPGNFRNVIQNILYLFSLSPPRCSVSSTGRTQVHQAPPGFTGPNEQLGISIAKSTDMVVV</sequence>
<dbReference type="EMBL" id="LR130759">
    <property type="protein sequence ID" value="VDM87894.1"/>
    <property type="molecule type" value="Genomic_DNA"/>
</dbReference>
<gene>
    <name evidence="2" type="ORF">MB901379_01445</name>
</gene>
<accession>A0A447GBR2</accession>
<feature type="region of interest" description="Disordered" evidence="1">
    <location>
        <begin position="47"/>
        <end position="68"/>
    </location>
</feature>
<dbReference type="AlphaFoldDB" id="A0A447GBR2"/>
<keyword evidence="3" id="KW-1185">Reference proteome</keyword>
<evidence type="ECO:0000313" key="2">
    <source>
        <dbReference type="EMBL" id="VDM87894.1"/>
    </source>
</evidence>
<protein>
    <submittedName>
        <fullName evidence="2">Uncharacterized protein</fullName>
    </submittedName>
</protein>